<evidence type="ECO:0000256" key="4">
    <source>
        <dbReference type="ARBA" id="ARBA00020585"/>
    </source>
</evidence>
<dbReference type="SUPFAM" id="SSF53448">
    <property type="entry name" value="Nucleotide-diphospho-sugar transferases"/>
    <property type="match status" value="1"/>
</dbReference>
<dbReference type="NCBIfam" id="NF003962">
    <property type="entry name" value="PRK05454.2-5"/>
    <property type="match status" value="1"/>
</dbReference>
<dbReference type="InterPro" id="IPR023725">
    <property type="entry name" value="Glucans_biosynth_gluTrFase_H"/>
</dbReference>
<dbReference type="PANTHER" id="PTHR43867">
    <property type="entry name" value="CELLULOSE SYNTHASE CATALYTIC SUBUNIT A [UDP-FORMING]"/>
    <property type="match status" value="1"/>
</dbReference>
<feature type="transmembrane region" description="Helical" evidence="12">
    <location>
        <begin position="552"/>
        <end position="570"/>
    </location>
</feature>
<feature type="domain" description="Glycosyltransferase 2-like" evidence="13">
    <location>
        <begin position="234"/>
        <end position="448"/>
    </location>
</feature>
<evidence type="ECO:0000256" key="7">
    <source>
        <dbReference type="ARBA" id="ARBA00022676"/>
    </source>
</evidence>
<dbReference type="EMBL" id="JABFDN010000014">
    <property type="protein sequence ID" value="NPU69093.1"/>
    <property type="molecule type" value="Genomic_DNA"/>
</dbReference>
<dbReference type="Proteomes" id="UP000886476">
    <property type="component" value="Unassembled WGS sequence"/>
</dbReference>
<keyword evidence="8 12" id="KW-0808">Transferase</keyword>
<evidence type="ECO:0000256" key="11">
    <source>
        <dbReference type="ARBA" id="ARBA00023136"/>
    </source>
</evidence>
<feature type="transmembrane region" description="Helical" evidence="12">
    <location>
        <begin position="405"/>
        <end position="430"/>
    </location>
</feature>
<gene>
    <name evidence="14" type="primary">mdoH</name>
    <name evidence="12" type="synonym">opgH</name>
    <name evidence="14" type="ORF">HL667_29100</name>
</gene>
<protein>
    <recommendedName>
        <fullName evidence="4 12">Glucans biosynthesis glucosyltransferase H</fullName>
        <ecNumber evidence="12">2.4.1.-</ecNumber>
    </recommendedName>
</protein>
<name>A0ABX2CLK5_9BRAD</name>
<comment type="subcellular location">
    <subcellularLocation>
        <location evidence="1">Cell inner membrane</location>
        <topology evidence="1">Multi-pass membrane protein</topology>
    </subcellularLocation>
    <subcellularLocation>
        <location evidence="12">Cell membrane</location>
        <topology evidence="12">Multi-pass membrane protein</topology>
    </subcellularLocation>
</comment>
<comment type="pathway">
    <text evidence="2 12">Glycan metabolism; osmoregulated periplasmic glucan (OPG) biosynthesis.</text>
</comment>
<evidence type="ECO:0000259" key="13">
    <source>
        <dbReference type="Pfam" id="PF13632"/>
    </source>
</evidence>
<comment type="function">
    <text evidence="12">Involved in the biosynthesis of osmoregulated periplasmic glucans (OPGs).</text>
</comment>
<sequence length="712" mass="77541">MDAMTATQLRRSDQAAGSGFLPAEAPLAMVPKPLNDRAPPRRDVTSGPRIAFRRSLVFLGTAALTLAGCTKMYEVVEVGGVTVLESLVLVLFSILLAWIAFAFVSALAGFGAMFARRRDTIAIDVDGPLPALASRTAMLLPTYNEDPHAVMVRLRAMIESIAETGQAERFDWFLLSDTTDPDIWIGEEAAFLALRQVCSGARVFYRHRADNTARKAGNIAEWVQRFGAAYDHMLILDADSLMSGATVVRLAHAMEHAPQAALIQTLPVIVNGTSLFARLQQFAGRLYGPLIAAGNAWWYGSEGNYWGHNAIIRVEAFAQDAALPELRGRKPFGGHILSHDFIEAALMRRAGWGIYMTVDLDGSYEEVPPSLIDHAARDRRWCQGNLQHLAVLPARGLHWVSRLHLLIGIGAYVTAPLWFAFLVLGILISLQANFVRPEYFPKGFALFPTWPAQDPVLAAQVFAATLGLLMIPKLLACVATLFRRHRRRGFGGGLRLCAAVLAETVLAALIAPSMMIFQSIAVIEILLGRDAGWQVQRRSDGGVSRREIYRKFALPTLCGLAMAASAYAVSLPLLAWMSPVIAGLVLSIPIGLITGGRSTGAGLFTTPEDRSPPPVLVRARQLADEPEPRRAPALVALQRNAELRRQHVDALPAMPRRKPGDINVELATAKARIADATSFDEATGFLSRRETLAVLNDRATLERLVTLPAAKA</sequence>
<proteinExistence type="inferred from homology"/>
<dbReference type="CDD" id="cd04191">
    <property type="entry name" value="Glucan_BSP_MdoH"/>
    <property type="match status" value="1"/>
</dbReference>
<evidence type="ECO:0000256" key="12">
    <source>
        <dbReference type="HAMAP-Rule" id="MF_01072"/>
    </source>
</evidence>
<comment type="similarity">
    <text evidence="3 12">Belongs to the glycosyltransferase 2 family. OpgH subfamily.</text>
</comment>
<evidence type="ECO:0000313" key="14">
    <source>
        <dbReference type="EMBL" id="NPU69093.1"/>
    </source>
</evidence>
<keyword evidence="11 12" id="KW-0472">Membrane</keyword>
<dbReference type="InterPro" id="IPR029044">
    <property type="entry name" value="Nucleotide-diphossugar_trans"/>
</dbReference>
<evidence type="ECO:0000313" key="15">
    <source>
        <dbReference type="Proteomes" id="UP000886476"/>
    </source>
</evidence>
<evidence type="ECO:0000256" key="9">
    <source>
        <dbReference type="ARBA" id="ARBA00022692"/>
    </source>
</evidence>
<dbReference type="RefSeq" id="WP_172114142.1">
    <property type="nucleotide sequence ID" value="NZ_JABFDN010000014.1"/>
</dbReference>
<dbReference type="NCBIfam" id="NF003958">
    <property type="entry name" value="PRK05454.2-1"/>
    <property type="match status" value="1"/>
</dbReference>
<evidence type="ECO:0000256" key="8">
    <source>
        <dbReference type="ARBA" id="ARBA00022679"/>
    </source>
</evidence>
<evidence type="ECO:0000256" key="2">
    <source>
        <dbReference type="ARBA" id="ARBA00005001"/>
    </source>
</evidence>
<dbReference type="EC" id="2.4.1.-" evidence="12"/>
<dbReference type="Gene3D" id="3.90.550.10">
    <property type="entry name" value="Spore Coat Polysaccharide Biosynthesis Protein SpsA, Chain A"/>
    <property type="match status" value="1"/>
</dbReference>
<evidence type="ECO:0000256" key="6">
    <source>
        <dbReference type="ARBA" id="ARBA00022519"/>
    </source>
</evidence>
<evidence type="ECO:0000256" key="1">
    <source>
        <dbReference type="ARBA" id="ARBA00004429"/>
    </source>
</evidence>
<dbReference type="InterPro" id="IPR001173">
    <property type="entry name" value="Glyco_trans_2-like"/>
</dbReference>
<evidence type="ECO:0000256" key="10">
    <source>
        <dbReference type="ARBA" id="ARBA00022989"/>
    </source>
</evidence>
<feature type="transmembrane region" description="Helical" evidence="12">
    <location>
        <begin position="56"/>
        <end position="76"/>
    </location>
</feature>
<dbReference type="NCBIfam" id="NF003956">
    <property type="entry name" value="PRK05454.1-3"/>
    <property type="match status" value="1"/>
</dbReference>
<organism evidence="14 15">
    <name type="scientific">Bradyrhizobium aeschynomenes</name>
    <dbReference type="NCBI Taxonomy" id="2734909"/>
    <lineage>
        <taxon>Bacteria</taxon>
        <taxon>Pseudomonadati</taxon>
        <taxon>Pseudomonadota</taxon>
        <taxon>Alphaproteobacteria</taxon>
        <taxon>Hyphomicrobiales</taxon>
        <taxon>Nitrobacteraceae</taxon>
        <taxon>Bradyrhizobium</taxon>
    </lineage>
</organism>
<keyword evidence="15" id="KW-1185">Reference proteome</keyword>
<reference evidence="14" key="1">
    <citation type="submission" date="2020-05" db="EMBL/GenBank/DDBJ databases">
        <title>Nod-independent and nitrogen-fixing Bradyrhizobium aeschynomene sp. nov. isolated from nodules of Aeschynomene indica.</title>
        <authorList>
            <person name="Zhang Z."/>
        </authorList>
    </citation>
    <scope>NUCLEOTIDE SEQUENCE</scope>
    <source>
        <strain evidence="14">83012</strain>
    </source>
</reference>
<evidence type="ECO:0000256" key="5">
    <source>
        <dbReference type="ARBA" id="ARBA00022475"/>
    </source>
</evidence>
<keyword evidence="10 12" id="KW-1133">Transmembrane helix</keyword>
<keyword evidence="9 12" id="KW-0812">Transmembrane</keyword>
<accession>A0ABX2CLK5</accession>
<dbReference type="Pfam" id="PF13632">
    <property type="entry name" value="Glyco_trans_2_3"/>
    <property type="match status" value="1"/>
</dbReference>
<keyword evidence="5 12" id="KW-1003">Cell membrane</keyword>
<dbReference type="PANTHER" id="PTHR43867:SF5">
    <property type="entry name" value="GLUCANS BIOSYNTHESIS GLUCOSYLTRANSFERASE H"/>
    <property type="match status" value="1"/>
</dbReference>
<comment type="caution">
    <text evidence="14">The sequence shown here is derived from an EMBL/GenBank/DDBJ whole genome shotgun (WGS) entry which is preliminary data.</text>
</comment>
<feature type="transmembrane region" description="Helical" evidence="12">
    <location>
        <begin position="457"/>
        <end position="481"/>
    </location>
</feature>
<evidence type="ECO:0000256" key="3">
    <source>
        <dbReference type="ARBA" id="ARBA00009337"/>
    </source>
</evidence>
<feature type="transmembrane region" description="Helical" evidence="12">
    <location>
        <begin position="576"/>
        <end position="594"/>
    </location>
</feature>
<dbReference type="InterPro" id="IPR050321">
    <property type="entry name" value="Glycosyltr_2/OpgH_subfam"/>
</dbReference>
<dbReference type="HAMAP" id="MF_01072">
    <property type="entry name" value="MdoH_OpgH"/>
    <property type="match status" value="1"/>
</dbReference>
<feature type="transmembrane region" description="Helical" evidence="12">
    <location>
        <begin position="88"/>
        <end position="110"/>
    </location>
</feature>
<keyword evidence="7 12" id="KW-0328">Glycosyltransferase</keyword>
<keyword evidence="6" id="KW-0997">Cell inner membrane</keyword>